<dbReference type="Proteomes" id="UP000308196">
    <property type="component" value="Chromosome"/>
</dbReference>
<dbReference type="STRING" id="1123265.GCA_000686625_03485"/>
<dbReference type="KEGG" id="stha:NCTC11429_04583"/>
<evidence type="ECO:0000313" key="2">
    <source>
        <dbReference type="EMBL" id="VTR52428.1"/>
    </source>
</evidence>
<reference evidence="1 4" key="2">
    <citation type="submission" date="2024-06" db="EMBL/GenBank/DDBJ databases">
        <title>Soil Sphingobacterium thalpophilum.</title>
        <authorList>
            <person name="Yang J."/>
            <person name="Li J."/>
        </authorList>
    </citation>
    <scope>NUCLEOTIDE SEQUENCE [LARGE SCALE GENOMIC DNA]</scope>
    <source>
        <strain evidence="1 4">22g91tb</strain>
    </source>
</reference>
<reference evidence="2 3" key="1">
    <citation type="submission" date="2019-05" db="EMBL/GenBank/DDBJ databases">
        <authorList>
            <consortium name="Pathogen Informatics"/>
        </authorList>
    </citation>
    <scope>NUCLEOTIDE SEQUENCE [LARGE SCALE GENOMIC DNA]</scope>
    <source>
        <strain evidence="2 3">NCTC11429</strain>
    </source>
</reference>
<dbReference type="Proteomes" id="UP001566204">
    <property type="component" value="Unassembled WGS sequence"/>
</dbReference>
<sequence>MDKTVKAYLQITLRINAADKGAASSVYDKFQASFLDQIKGAISAELLIGEEYIQLLHGFETAEDAKAFLSTELYNNSVLVALKPLILDNPEIRIFNVA</sequence>
<protein>
    <recommendedName>
        <fullName evidence="5">ABM domain-containing protein</fullName>
    </recommendedName>
</protein>
<dbReference type="GeneID" id="78465160"/>
<evidence type="ECO:0000313" key="4">
    <source>
        <dbReference type="Proteomes" id="UP001566204"/>
    </source>
</evidence>
<dbReference type="AlphaFoldDB" id="A0A4V6Z331"/>
<evidence type="ECO:0000313" key="1">
    <source>
        <dbReference type="EMBL" id="MEZ0454644.1"/>
    </source>
</evidence>
<dbReference type="EMBL" id="LR590484">
    <property type="protein sequence ID" value="VTR52428.1"/>
    <property type="molecule type" value="Genomic_DNA"/>
</dbReference>
<dbReference type="RefSeq" id="WP_037533498.1">
    <property type="nucleotide sequence ID" value="NZ_CP158797.1"/>
</dbReference>
<evidence type="ECO:0008006" key="5">
    <source>
        <dbReference type="Google" id="ProtNLM"/>
    </source>
</evidence>
<evidence type="ECO:0000313" key="3">
    <source>
        <dbReference type="Proteomes" id="UP000308196"/>
    </source>
</evidence>
<proteinExistence type="predicted"/>
<accession>A0A4V6Z331</accession>
<dbReference type="EMBL" id="JBEOQB010000008">
    <property type="protein sequence ID" value="MEZ0454644.1"/>
    <property type="molecule type" value="Genomic_DNA"/>
</dbReference>
<organism evidence="2 3">
    <name type="scientific">Sphingobacterium thalpophilum</name>
    <dbReference type="NCBI Taxonomy" id="259"/>
    <lineage>
        <taxon>Bacteria</taxon>
        <taxon>Pseudomonadati</taxon>
        <taxon>Bacteroidota</taxon>
        <taxon>Sphingobacteriia</taxon>
        <taxon>Sphingobacteriales</taxon>
        <taxon>Sphingobacteriaceae</taxon>
        <taxon>Sphingobacterium</taxon>
    </lineage>
</organism>
<keyword evidence="4" id="KW-1185">Reference proteome</keyword>
<gene>
    <name evidence="1" type="ORF">ABTW24_23850</name>
    <name evidence="2" type="ORF">NCTC11429_04583</name>
</gene>
<name>A0A4V6Z331_9SPHI</name>